<feature type="domain" description="4Fe-4S ferredoxin-type" evidence="5">
    <location>
        <begin position="72"/>
        <end position="101"/>
    </location>
</feature>
<keyword evidence="3" id="KW-0408">Iron</keyword>
<keyword evidence="2" id="KW-0479">Metal-binding</keyword>
<dbReference type="InterPro" id="IPR017900">
    <property type="entry name" value="4Fe4S_Fe_S_CS"/>
</dbReference>
<dbReference type="GO" id="GO:0051539">
    <property type="term" value="F:4 iron, 4 sulfur cluster binding"/>
    <property type="evidence" value="ECO:0007669"/>
    <property type="project" value="UniProtKB-KW"/>
</dbReference>
<dbReference type="PROSITE" id="PS00198">
    <property type="entry name" value="4FE4S_FER_1"/>
    <property type="match status" value="1"/>
</dbReference>
<evidence type="ECO:0000313" key="6">
    <source>
        <dbReference type="EMBL" id="STO39018.1"/>
    </source>
</evidence>
<dbReference type="Proteomes" id="UP000254232">
    <property type="component" value="Unassembled WGS sequence"/>
</dbReference>
<dbReference type="NCBIfam" id="NF011569">
    <property type="entry name" value="PRK14993.1"/>
    <property type="match status" value="1"/>
</dbReference>
<dbReference type="SUPFAM" id="SSF54862">
    <property type="entry name" value="4Fe-4S ferredoxins"/>
    <property type="match status" value="1"/>
</dbReference>
<dbReference type="Gene3D" id="3.30.70.20">
    <property type="match status" value="2"/>
</dbReference>
<dbReference type="Pfam" id="PF13247">
    <property type="entry name" value="Fer4_11"/>
    <property type="match status" value="1"/>
</dbReference>
<protein>
    <submittedName>
        <fullName evidence="6">Dimethylsulfide iron-sulfur subunit</fullName>
    </submittedName>
</protein>
<dbReference type="NCBIfam" id="NF045797">
    <property type="entry name" value="DsrO"/>
    <property type="match status" value="1"/>
</dbReference>
<keyword evidence="1" id="KW-0004">4Fe-4S</keyword>
<dbReference type="AlphaFoldDB" id="A0A377H9K6"/>
<evidence type="ECO:0000313" key="7">
    <source>
        <dbReference type="Proteomes" id="UP000254232"/>
    </source>
</evidence>
<dbReference type="PANTHER" id="PTHR43177:SF9">
    <property type="entry name" value="PROTEIN NRFC"/>
    <property type="match status" value="1"/>
</dbReference>
<dbReference type="EMBL" id="UGGZ01000001">
    <property type="protein sequence ID" value="STO39018.1"/>
    <property type="molecule type" value="Genomic_DNA"/>
</dbReference>
<evidence type="ECO:0000256" key="1">
    <source>
        <dbReference type="ARBA" id="ARBA00022485"/>
    </source>
</evidence>
<evidence type="ECO:0000256" key="2">
    <source>
        <dbReference type="ARBA" id="ARBA00022723"/>
    </source>
</evidence>
<feature type="domain" description="4Fe-4S ferredoxin-type" evidence="5">
    <location>
        <begin position="150"/>
        <end position="179"/>
    </location>
</feature>
<dbReference type="PROSITE" id="PS51379">
    <property type="entry name" value="4FE4S_FER_2"/>
    <property type="match status" value="2"/>
</dbReference>
<organism evidence="6 7">
    <name type="scientific">Gallibacterium anatis</name>
    <dbReference type="NCBI Taxonomy" id="750"/>
    <lineage>
        <taxon>Bacteria</taxon>
        <taxon>Pseudomonadati</taxon>
        <taxon>Pseudomonadota</taxon>
        <taxon>Gammaproteobacteria</taxon>
        <taxon>Pasteurellales</taxon>
        <taxon>Pasteurellaceae</taxon>
        <taxon>Gallibacterium</taxon>
    </lineage>
</organism>
<keyword evidence="4" id="KW-0411">Iron-sulfur</keyword>
<proteinExistence type="predicted"/>
<dbReference type="GO" id="GO:0046872">
    <property type="term" value="F:metal ion binding"/>
    <property type="evidence" value="ECO:0007669"/>
    <property type="project" value="UniProtKB-KW"/>
</dbReference>
<dbReference type="CDD" id="cd10551">
    <property type="entry name" value="PsrB"/>
    <property type="match status" value="1"/>
</dbReference>
<accession>A0A377H9K6</accession>
<evidence type="ECO:0000256" key="3">
    <source>
        <dbReference type="ARBA" id="ARBA00023004"/>
    </source>
</evidence>
<dbReference type="InterPro" id="IPR054822">
    <property type="entry name" value="DsrO-like"/>
</dbReference>
<dbReference type="PANTHER" id="PTHR43177">
    <property type="entry name" value="PROTEIN NRFC"/>
    <property type="match status" value="1"/>
</dbReference>
<dbReference type="InterPro" id="IPR050954">
    <property type="entry name" value="ET_IronSulfur_Cluster-Binding"/>
</dbReference>
<gene>
    <name evidence="6" type="primary">ddhB</name>
    <name evidence="6" type="ORF">NCTC11413_02178</name>
</gene>
<name>A0A377H9K6_9PAST</name>
<sequence>MWKTTIDTDFRVNHNTREPTIARNDNSGEIMDSVKRTALKSLTALTFGASLIPLESIAFQPPRRGGDQQHRYAMIIDLRRCIGCQSCTVSCNIENQTPIGEFRTTVRQYEITDGKQTVNNVLLPRLCNHCDNPPCVPVCPVQATYQQKDGIVVIDNERCVGCAYCVQACPYDARFINEETKTADKCTFCAHRLEAGLLPACVESCVGGARIIGDLADLNSQIRKLFDSHKDQLKVLKPEAGTQPHVFYLGLDDAFVSRVQGQPMLWQGKGE</sequence>
<evidence type="ECO:0000259" key="5">
    <source>
        <dbReference type="PROSITE" id="PS51379"/>
    </source>
</evidence>
<evidence type="ECO:0000256" key="4">
    <source>
        <dbReference type="ARBA" id="ARBA00023014"/>
    </source>
</evidence>
<dbReference type="InterPro" id="IPR017896">
    <property type="entry name" value="4Fe4S_Fe-S-bd"/>
</dbReference>
<reference evidence="6 7" key="1">
    <citation type="submission" date="2018-06" db="EMBL/GenBank/DDBJ databases">
        <authorList>
            <consortium name="Pathogen Informatics"/>
            <person name="Doyle S."/>
        </authorList>
    </citation>
    <scope>NUCLEOTIDE SEQUENCE [LARGE SCALE GENOMIC DNA]</scope>
    <source>
        <strain evidence="6 7">NCTC11413</strain>
    </source>
</reference>